<keyword evidence="5" id="KW-0963">Cytoplasm</keyword>
<dbReference type="PANTHER" id="PTHR20881:SF0">
    <property type="entry name" value="3-METHYL-2-OXOBUTANOATE HYDROXYMETHYLTRANSFERASE"/>
    <property type="match status" value="1"/>
</dbReference>
<sequence length="279" mass="28374">MPTTIAELARMKAAGEPIAMVTCYDHASALLCQAAGMKVLLVGDSLGQVVLGHRDTLSVSVGDMVRHAAAVVRGAPDALVVGDLPFLSYTSPAQAIESAGRLMREGQVGVVKLEGGRSIAPTVRTLVDFGIPVMGHLGFTPQSSHQIGVKVQGKSAEAAAAIIADADALQAAGACAIVLELIPAALAWAITERLTIPTIGIGAGAGCSGQVQVWHDILGFSGKPPFRHTRRFGEVGAAITSALSDYAGSVADGSFPTAANAATMDEAVVTAALALADRD</sequence>
<keyword evidence="5" id="KW-0479">Metal-binding</keyword>
<dbReference type="RefSeq" id="WP_273686516.1">
    <property type="nucleotide sequence ID" value="NZ_CP117411.1"/>
</dbReference>
<feature type="binding site" evidence="5">
    <location>
        <position position="114"/>
    </location>
    <ligand>
        <name>Mg(2+)</name>
        <dbReference type="ChEBI" id="CHEBI:18420"/>
    </ligand>
</feature>
<dbReference type="InterPro" id="IPR015813">
    <property type="entry name" value="Pyrv/PenolPyrv_kinase-like_dom"/>
</dbReference>
<dbReference type="PIRSF" id="PIRSF000388">
    <property type="entry name" value="Pantoate_hydroxy_MeTrfase"/>
    <property type="match status" value="1"/>
</dbReference>
<proteinExistence type="inferred from homology"/>
<protein>
    <recommendedName>
        <fullName evidence="5">3-methyl-2-oxobutanoate hydroxymethyltransferase</fullName>
        <ecNumber evidence="5">2.1.2.11</ecNumber>
    </recommendedName>
    <alternativeName>
        <fullName evidence="5">Ketopantoate hydroxymethyltransferase</fullName>
        <shortName evidence="5">KPHMT</shortName>
    </alternativeName>
</protein>
<dbReference type="HAMAP" id="MF_00156">
    <property type="entry name" value="PanB"/>
    <property type="match status" value="1"/>
</dbReference>
<evidence type="ECO:0000256" key="4">
    <source>
        <dbReference type="ARBA" id="ARBA00022679"/>
    </source>
</evidence>
<dbReference type="InterPro" id="IPR003700">
    <property type="entry name" value="Pantoate_hydroxy_MeTrfase"/>
</dbReference>
<dbReference type="Gene3D" id="3.20.20.60">
    <property type="entry name" value="Phosphoenolpyruvate-binding domains"/>
    <property type="match status" value="1"/>
</dbReference>
<comment type="similarity">
    <text evidence="1 5">Belongs to the PanB family.</text>
</comment>
<evidence type="ECO:0000313" key="7">
    <source>
        <dbReference type="Proteomes" id="UP001220395"/>
    </source>
</evidence>
<feature type="binding site" evidence="5">
    <location>
        <position position="44"/>
    </location>
    <ligand>
        <name>Mg(2+)</name>
        <dbReference type="ChEBI" id="CHEBI:18420"/>
    </ligand>
</feature>
<dbReference type="NCBIfam" id="NF001452">
    <property type="entry name" value="PRK00311.1"/>
    <property type="match status" value="1"/>
</dbReference>
<dbReference type="PANTHER" id="PTHR20881">
    <property type="entry name" value="3-METHYL-2-OXOBUTANOATE HYDROXYMETHYLTRANSFERASE"/>
    <property type="match status" value="1"/>
</dbReference>
<keyword evidence="4 5" id="KW-0808">Transferase</keyword>
<dbReference type="CDD" id="cd06557">
    <property type="entry name" value="KPHMT-like"/>
    <property type="match status" value="1"/>
</dbReference>
<reference evidence="6 7" key="1">
    <citation type="submission" date="2023-02" db="EMBL/GenBank/DDBJ databases">
        <title>Genome sequence of Sphingomonas naphthae.</title>
        <authorList>
            <person name="Kim S."/>
            <person name="Heo J."/>
            <person name="Kwon S.-W."/>
        </authorList>
    </citation>
    <scope>NUCLEOTIDE SEQUENCE [LARGE SCALE GENOMIC DNA]</scope>
    <source>
        <strain evidence="6 7">KACC 18716</strain>
    </source>
</reference>
<comment type="function">
    <text evidence="5">Catalyzes the reversible reaction in which hydroxymethyl group from 5,10-methylenetetrahydrofolate is transferred onto alpha-ketoisovalerate to form ketopantoate.</text>
</comment>
<evidence type="ECO:0000256" key="2">
    <source>
        <dbReference type="ARBA" id="ARBA00011424"/>
    </source>
</evidence>
<comment type="cofactor">
    <cofactor evidence="5">
        <name>Mg(2+)</name>
        <dbReference type="ChEBI" id="CHEBI:18420"/>
    </cofactor>
    <text evidence="5">Binds 1 Mg(2+) ion per subunit.</text>
</comment>
<dbReference type="EMBL" id="CP117411">
    <property type="protein sequence ID" value="WCT72550.1"/>
    <property type="molecule type" value="Genomic_DNA"/>
</dbReference>
<accession>A0ABY7TJG2</accession>
<evidence type="ECO:0000256" key="1">
    <source>
        <dbReference type="ARBA" id="ARBA00008676"/>
    </source>
</evidence>
<dbReference type="NCBIfam" id="TIGR00222">
    <property type="entry name" value="panB"/>
    <property type="match status" value="1"/>
</dbReference>
<gene>
    <name evidence="5 6" type="primary">panB</name>
    <name evidence="6" type="ORF">PQ455_13000</name>
</gene>
<dbReference type="Pfam" id="PF02548">
    <property type="entry name" value="Pantoate_transf"/>
    <property type="match status" value="1"/>
</dbReference>
<evidence type="ECO:0000256" key="3">
    <source>
        <dbReference type="ARBA" id="ARBA00022655"/>
    </source>
</evidence>
<evidence type="ECO:0000313" key="6">
    <source>
        <dbReference type="EMBL" id="WCT72550.1"/>
    </source>
</evidence>
<comment type="subcellular location">
    <subcellularLocation>
        <location evidence="5">Cytoplasm</location>
    </subcellularLocation>
</comment>
<feature type="binding site" evidence="5">
    <location>
        <position position="112"/>
    </location>
    <ligand>
        <name>3-methyl-2-oxobutanoate</name>
        <dbReference type="ChEBI" id="CHEBI:11851"/>
    </ligand>
</feature>
<dbReference type="SUPFAM" id="SSF51621">
    <property type="entry name" value="Phosphoenolpyruvate/pyruvate domain"/>
    <property type="match status" value="1"/>
</dbReference>
<feature type="binding site" evidence="5">
    <location>
        <position position="83"/>
    </location>
    <ligand>
        <name>Mg(2+)</name>
        <dbReference type="ChEBI" id="CHEBI:18420"/>
    </ligand>
</feature>
<organism evidence="6 7">
    <name type="scientific">Sphingomonas naphthae</name>
    <dbReference type="NCBI Taxonomy" id="1813468"/>
    <lineage>
        <taxon>Bacteria</taxon>
        <taxon>Pseudomonadati</taxon>
        <taxon>Pseudomonadota</taxon>
        <taxon>Alphaproteobacteria</taxon>
        <taxon>Sphingomonadales</taxon>
        <taxon>Sphingomonadaceae</taxon>
        <taxon>Sphingomonas</taxon>
    </lineage>
</organism>
<dbReference type="EC" id="2.1.2.11" evidence="5"/>
<comment type="subunit">
    <text evidence="2 5">Homodecamer; pentamer of dimers.</text>
</comment>
<keyword evidence="7" id="KW-1185">Reference proteome</keyword>
<comment type="pathway">
    <text evidence="5">Cofactor biosynthesis; (R)-pantothenate biosynthesis; (R)-pantoate from 3-methyl-2-oxobutanoate: step 1/2.</text>
</comment>
<feature type="binding site" evidence="5">
    <location>
        <position position="83"/>
    </location>
    <ligand>
        <name>3-methyl-2-oxobutanoate</name>
        <dbReference type="ChEBI" id="CHEBI:11851"/>
    </ligand>
</feature>
<feature type="active site" description="Proton acceptor" evidence="5">
    <location>
        <position position="180"/>
    </location>
</feature>
<keyword evidence="5" id="KW-0460">Magnesium</keyword>
<keyword evidence="3 5" id="KW-0566">Pantothenate biosynthesis</keyword>
<dbReference type="Proteomes" id="UP001220395">
    <property type="component" value="Chromosome"/>
</dbReference>
<comment type="catalytic activity">
    <reaction evidence="5">
        <text>(6R)-5,10-methylene-5,6,7,8-tetrahydrofolate + 3-methyl-2-oxobutanoate + H2O = 2-dehydropantoate + (6S)-5,6,7,8-tetrahydrofolate</text>
        <dbReference type="Rhea" id="RHEA:11824"/>
        <dbReference type="ChEBI" id="CHEBI:11561"/>
        <dbReference type="ChEBI" id="CHEBI:11851"/>
        <dbReference type="ChEBI" id="CHEBI:15377"/>
        <dbReference type="ChEBI" id="CHEBI:15636"/>
        <dbReference type="ChEBI" id="CHEBI:57453"/>
        <dbReference type="EC" id="2.1.2.11"/>
    </reaction>
</comment>
<evidence type="ECO:0000256" key="5">
    <source>
        <dbReference type="HAMAP-Rule" id="MF_00156"/>
    </source>
</evidence>
<name>A0ABY7TJG2_9SPHN</name>
<dbReference type="GO" id="GO:0003864">
    <property type="term" value="F:3-methyl-2-oxobutanoate hydroxymethyltransferase activity"/>
    <property type="evidence" value="ECO:0007669"/>
    <property type="project" value="UniProtKB-EC"/>
</dbReference>
<feature type="binding site" evidence="5">
    <location>
        <begin position="44"/>
        <end position="45"/>
    </location>
    <ligand>
        <name>3-methyl-2-oxobutanoate</name>
        <dbReference type="ChEBI" id="CHEBI:11851"/>
    </ligand>
</feature>
<dbReference type="InterPro" id="IPR040442">
    <property type="entry name" value="Pyrv_kinase-like_dom_sf"/>
</dbReference>